<name>A0ABX6AB70_STRVD</name>
<keyword evidence="2" id="KW-1185">Reference proteome</keyword>
<dbReference type="EMBL" id="CP023700">
    <property type="protein sequence ID" value="QEU85015.1"/>
    <property type="molecule type" value="Genomic_DNA"/>
</dbReference>
<organism evidence="1 2">
    <name type="scientific">Streptomyces viridosporus T7A</name>
    <dbReference type="NCBI Taxonomy" id="665577"/>
    <lineage>
        <taxon>Bacteria</taxon>
        <taxon>Bacillati</taxon>
        <taxon>Actinomycetota</taxon>
        <taxon>Actinomycetes</taxon>
        <taxon>Kitasatosporales</taxon>
        <taxon>Streptomycetaceae</taxon>
        <taxon>Streptomyces</taxon>
    </lineage>
</organism>
<evidence type="ECO:0000313" key="1">
    <source>
        <dbReference type="EMBL" id="QEU85015.1"/>
    </source>
</evidence>
<sequence>MACVEYEFQFVVDGVGVDDEAVVDVVHEEFDGLLTRHRDRHLLDVSETGANTIDAAHRIVVRLRRALPGLRLLRIDPDLVGVSDIAERTGRTRQNVQQWVNGERRAGKERFPAPEGVAGRSPVWRWGDVNAWLAGIGEGDGVHVPTREEALQIDYLLPHWRRTLDDGLPLVNVVAAAEYDEYGEGRGAVRKLLEGTLAVPGVLESISAFPRLEQQRLTVVCAVLTDRLDSVVSRIGHDETWAVLAFVGPNGELHLQPLGTREAQGTVPLSRLGLGPDATVGDLLLVQTNGPDRPVAPMTPVGLD</sequence>
<accession>A0ABX6AB70</accession>
<evidence type="ECO:0000313" key="2">
    <source>
        <dbReference type="Proteomes" id="UP000327143"/>
    </source>
</evidence>
<protein>
    <recommendedName>
        <fullName evidence="3">XRE family transcriptional regulator</fullName>
    </recommendedName>
</protein>
<dbReference type="Proteomes" id="UP000327143">
    <property type="component" value="Chromosome"/>
</dbReference>
<dbReference type="RefSeq" id="WP_016826877.1">
    <property type="nucleotide sequence ID" value="NZ_CP023700.1"/>
</dbReference>
<reference evidence="1 2" key="1">
    <citation type="submission" date="2017-09" db="EMBL/GenBank/DDBJ databases">
        <authorList>
            <person name="Lee N."/>
            <person name="Cho B.-K."/>
        </authorList>
    </citation>
    <scope>NUCLEOTIDE SEQUENCE [LARGE SCALE GENOMIC DNA]</scope>
    <source>
        <strain evidence="1 2">ATCC 39115</strain>
    </source>
</reference>
<gene>
    <name evidence="1" type="ORF">CP969_10060</name>
</gene>
<evidence type="ECO:0008006" key="3">
    <source>
        <dbReference type="Google" id="ProtNLM"/>
    </source>
</evidence>
<proteinExistence type="predicted"/>